<dbReference type="GO" id="GO:0005869">
    <property type="term" value="C:dynactin complex"/>
    <property type="evidence" value="ECO:0007669"/>
    <property type="project" value="InterPro"/>
</dbReference>
<feature type="non-terminal residue" evidence="5">
    <location>
        <position position="1"/>
    </location>
</feature>
<evidence type="ECO:0000313" key="6">
    <source>
        <dbReference type="Proteomes" id="UP001152795"/>
    </source>
</evidence>
<comment type="similarity">
    <text evidence="2">Belongs to the dynactin subunit 2 family.</text>
</comment>
<comment type="subcellular location">
    <subcellularLocation>
        <location evidence="1">Cytoplasm</location>
    </subcellularLocation>
</comment>
<accession>A0A6S7J667</accession>
<organism evidence="5 6">
    <name type="scientific">Paramuricea clavata</name>
    <name type="common">Red gorgonian</name>
    <name type="synonym">Violescent sea-whip</name>
    <dbReference type="NCBI Taxonomy" id="317549"/>
    <lineage>
        <taxon>Eukaryota</taxon>
        <taxon>Metazoa</taxon>
        <taxon>Cnidaria</taxon>
        <taxon>Anthozoa</taxon>
        <taxon>Octocorallia</taxon>
        <taxon>Malacalcyonacea</taxon>
        <taxon>Plexauridae</taxon>
        <taxon>Paramuricea</taxon>
    </lineage>
</organism>
<sequence length="213" mass="23484">VSELEERVKKLETLLGTDSPHLSTIFDQSVADERNLSAAISDVQDKLAVLDTTHVEHIDARLQGVLHHLDELSSKTSEKENVEKEKKISELYDLVRKWDATADVVPELIHRLETLKSLHDQATDNVCSNNDYANLDSHTSLTNITLSENEVLNCLQNINVSKASGPDGIPGRLLKAIATEITPSLTKVFNLSLCSGKVPSAWKTALITPILKE</sequence>
<gene>
    <name evidence="5" type="ORF">PACLA_8A033267</name>
</gene>
<dbReference type="GO" id="GO:0005737">
    <property type="term" value="C:cytoplasm"/>
    <property type="evidence" value="ECO:0007669"/>
    <property type="project" value="UniProtKB-SubCell"/>
</dbReference>
<evidence type="ECO:0000256" key="1">
    <source>
        <dbReference type="ARBA" id="ARBA00004496"/>
    </source>
</evidence>
<dbReference type="GO" id="GO:0007017">
    <property type="term" value="P:microtubule-based process"/>
    <property type="evidence" value="ECO:0007669"/>
    <property type="project" value="InterPro"/>
</dbReference>
<dbReference type="Pfam" id="PF04912">
    <property type="entry name" value="Dynamitin"/>
    <property type="match status" value="1"/>
</dbReference>
<evidence type="ECO:0000256" key="4">
    <source>
        <dbReference type="ARBA" id="ARBA00023017"/>
    </source>
</evidence>
<comment type="caution">
    <text evidence="5">The sequence shown here is derived from an EMBL/GenBank/DDBJ whole genome shotgun (WGS) entry which is preliminary data.</text>
</comment>
<keyword evidence="6" id="KW-1185">Reference proteome</keyword>
<keyword evidence="3" id="KW-0963">Cytoplasm</keyword>
<keyword evidence="4" id="KW-0243">Dynein</keyword>
<evidence type="ECO:0000313" key="5">
    <source>
        <dbReference type="EMBL" id="CAB4026008.1"/>
    </source>
</evidence>
<dbReference type="PANTHER" id="PTHR15346">
    <property type="entry name" value="DYNACTIN SUBUNIT"/>
    <property type="match status" value="1"/>
</dbReference>
<protein>
    <submittedName>
        <fullName evidence="5">Dynactin subunit 2-like</fullName>
    </submittedName>
</protein>
<dbReference type="GO" id="GO:0030286">
    <property type="term" value="C:dynein complex"/>
    <property type="evidence" value="ECO:0007669"/>
    <property type="project" value="UniProtKB-KW"/>
</dbReference>
<name>A0A6S7J667_PARCT</name>
<dbReference type="AlphaFoldDB" id="A0A6S7J667"/>
<evidence type="ECO:0000256" key="2">
    <source>
        <dbReference type="ARBA" id="ARBA00006176"/>
    </source>
</evidence>
<dbReference type="OrthoDB" id="4977at2759"/>
<reference evidence="5" key="1">
    <citation type="submission" date="2020-04" db="EMBL/GenBank/DDBJ databases">
        <authorList>
            <person name="Alioto T."/>
            <person name="Alioto T."/>
            <person name="Gomez Garrido J."/>
        </authorList>
    </citation>
    <scope>NUCLEOTIDE SEQUENCE</scope>
    <source>
        <strain evidence="5">A484AB</strain>
    </source>
</reference>
<dbReference type="InterPro" id="IPR028133">
    <property type="entry name" value="Dynamitin"/>
</dbReference>
<proteinExistence type="inferred from homology"/>
<feature type="non-terminal residue" evidence="5">
    <location>
        <position position="213"/>
    </location>
</feature>
<evidence type="ECO:0000256" key="3">
    <source>
        <dbReference type="ARBA" id="ARBA00022490"/>
    </source>
</evidence>
<dbReference type="Proteomes" id="UP001152795">
    <property type="component" value="Unassembled WGS sequence"/>
</dbReference>
<dbReference type="EMBL" id="CACRXK020013952">
    <property type="protein sequence ID" value="CAB4026008.1"/>
    <property type="molecule type" value="Genomic_DNA"/>
</dbReference>